<dbReference type="EMBL" id="QYUK01000011">
    <property type="protein sequence ID" value="RJF87086.1"/>
    <property type="molecule type" value="Genomic_DNA"/>
</dbReference>
<dbReference type="PANTHER" id="PTHR42792:SF2">
    <property type="entry name" value="FLAGELLIN"/>
    <property type="match status" value="1"/>
</dbReference>
<dbReference type="SUPFAM" id="SSF64518">
    <property type="entry name" value="Phase 1 flagellin"/>
    <property type="match status" value="1"/>
</dbReference>
<dbReference type="AlphaFoldDB" id="A0A418WAW6"/>
<evidence type="ECO:0000259" key="5">
    <source>
        <dbReference type="Pfam" id="PF00700"/>
    </source>
</evidence>
<dbReference type="Pfam" id="PF00669">
    <property type="entry name" value="Flagellin_N"/>
    <property type="match status" value="1"/>
</dbReference>
<name>A0A418WAW6_9PROT</name>
<dbReference type="GO" id="GO:0005576">
    <property type="term" value="C:extracellular region"/>
    <property type="evidence" value="ECO:0007669"/>
    <property type="project" value="UniProtKB-SubCell"/>
</dbReference>
<dbReference type="Pfam" id="PF00700">
    <property type="entry name" value="Flagellin_C"/>
    <property type="match status" value="1"/>
</dbReference>
<evidence type="ECO:0000256" key="2">
    <source>
        <dbReference type="ARBA" id="ARBA00023143"/>
    </source>
</evidence>
<gene>
    <name evidence="6" type="ORF">D3874_08655</name>
</gene>
<feature type="domain" description="Flagellin N-terminal" evidence="4">
    <location>
        <begin position="12"/>
        <end position="137"/>
    </location>
</feature>
<sequence length="292" mass="30674">MADIALTSTTRSNLLSLQQTTDLANRTQGRLSTGLKVASALDDAVAYFQSKGLSDRAADFTDRKNDIDQGISSLKAAVNATEAGDKILKQLKGIAISAKTADDTTKADLSAQFTDLLDQLNSLFGDASFQGTNLVNSTVQDLTIRFSEATTSELQINGRDLRAGALFTAAANASDTGSDIFAALVGGSSFTAIAASALVTTINDLANTVDGAVSTVRAAAANLGSNITLLQTRLDFSKNYINTLTEGSDKLRLADLNEEGANLVALQTRQQLALQALQFAGQNEKAVLQLFQ</sequence>
<keyword evidence="7" id="KW-1185">Reference proteome</keyword>
<comment type="similarity">
    <text evidence="1 3">Belongs to the bacterial flagellin family.</text>
</comment>
<protein>
    <recommendedName>
        <fullName evidence="3">Flagellin</fullName>
    </recommendedName>
</protein>
<comment type="caution">
    <text evidence="6">The sequence shown here is derived from an EMBL/GenBank/DDBJ whole genome shotgun (WGS) entry which is preliminary data.</text>
</comment>
<feature type="domain" description="Flagellin C-terminal" evidence="5">
    <location>
        <begin position="208"/>
        <end position="291"/>
    </location>
</feature>
<evidence type="ECO:0000256" key="1">
    <source>
        <dbReference type="ARBA" id="ARBA00005709"/>
    </source>
</evidence>
<comment type="subcellular location">
    <subcellularLocation>
        <location evidence="3">Secreted</location>
    </subcellularLocation>
    <subcellularLocation>
        <location evidence="3">Bacterial flagellum</location>
    </subcellularLocation>
</comment>
<keyword evidence="3" id="KW-0964">Secreted</keyword>
<reference evidence="6 7" key="1">
    <citation type="submission" date="2018-09" db="EMBL/GenBank/DDBJ databases">
        <authorList>
            <person name="Zhu H."/>
        </authorList>
    </citation>
    <scope>NUCLEOTIDE SEQUENCE [LARGE SCALE GENOMIC DNA]</scope>
    <source>
        <strain evidence="6 7">K1W22B-8</strain>
    </source>
</reference>
<dbReference type="GO" id="GO:0005198">
    <property type="term" value="F:structural molecule activity"/>
    <property type="evidence" value="ECO:0007669"/>
    <property type="project" value="UniProtKB-UniRule"/>
</dbReference>
<dbReference type="InterPro" id="IPR046358">
    <property type="entry name" value="Flagellin_C"/>
</dbReference>
<dbReference type="Gene3D" id="1.20.1330.10">
    <property type="entry name" value="f41 fragment of flagellin, N-terminal domain"/>
    <property type="match status" value="1"/>
</dbReference>
<comment type="function">
    <text evidence="3">Flagellin is the subunit protein which polymerizes to form the filaments of bacterial flagella.</text>
</comment>
<dbReference type="RefSeq" id="WP_119777730.1">
    <property type="nucleotide sequence ID" value="NZ_QYUK01000011.1"/>
</dbReference>
<accession>A0A418WAW6</accession>
<organism evidence="6 7">
    <name type="scientific">Oleomonas cavernae</name>
    <dbReference type="NCBI Taxonomy" id="2320859"/>
    <lineage>
        <taxon>Bacteria</taxon>
        <taxon>Pseudomonadati</taxon>
        <taxon>Pseudomonadota</taxon>
        <taxon>Alphaproteobacteria</taxon>
        <taxon>Acetobacterales</taxon>
        <taxon>Acetobacteraceae</taxon>
        <taxon>Oleomonas</taxon>
    </lineage>
</organism>
<evidence type="ECO:0000313" key="7">
    <source>
        <dbReference type="Proteomes" id="UP000284605"/>
    </source>
</evidence>
<evidence type="ECO:0000313" key="6">
    <source>
        <dbReference type="EMBL" id="RJF87086.1"/>
    </source>
</evidence>
<dbReference type="Proteomes" id="UP000284605">
    <property type="component" value="Unassembled WGS sequence"/>
</dbReference>
<dbReference type="OrthoDB" id="9808068at2"/>
<evidence type="ECO:0000256" key="3">
    <source>
        <dbReference type="RuleBase" id="RU362073"/>
    </source>
</evidence>
<keyword evidence="2 3" id="KW-0975">Bacterial flagellum</keyword>
<keyword evidence="6" id="KW-0282">Flagellum</keyword>
<dbReference type="PANTHER" id="PTHR42792">
    <property type="entry name" value="FLAGELLIN"/>
    <property type="match status" value="1"/>
</dbReference>
<keyword evidence="6" id="KW-0966">Cell projection</keyword>
<keyword evidence="6" id="KW-0969">Cilium</keyword>
<dbReference type="InterPro" id="IPR001029">
    <property type="entry name" value="Flagellin_N"/>
</dbReference>
<dbReference type="GO" id="GO:0009288">
    <property type="term" value="C:bacterial-type flagellum"/>
    <property type="evidence" value="ECO:0007669"/>
    <property type="project" value="UniProtKB-SubCell"/>
</dbReference>
<proteinExistence type="inferred from homology"/>
<evidence type="ECO:0000259" key="4">
    <source>
        <dbReference type="Pfam" id="PF00669"/>
    </source>
</evidence>
<dbReference type="InterPro" id="IPR001492">
    <property type="entry name" value="Flagellin"/>
</dbReference>